<dbReference type="Gene3D" id="1.20.5.1930">
    <property type="match status" value="1"/>
</dbReference>
<evidence type="ECO:0000256" key="8">
    <source>
        <dbReference type="ARBA" id="ARBA00023012"/>
    </source>
</evidence>
<evidence type="ECO:0000256" key="9">
    <source>
        <dbReference type="SAM" id="Phobius"/>
    </source>
</evidence>
<feature type="domain" description="Histidine kinase/HSP90-like ATPase" evidence="10">
    <location>
        <begin position="277"/>
        <end position="368"/>
    </location>
</feature>
<dbReference type="AlphaFoldDB" id="A0A5M3X1K4"/>
<dbReference type="RefSeq" id="WP_170322812.1">
    <property type="nucleotide sequence ID" value="NZ_BAAAHL010000042.1"/>
</dbReference>
<keyword evidence="9" id="KW-1133">Transmembrane helix</keyword>
<evidence type="ECO:0000313" key="11">
    <source>
        <dbReference type="EMBL" id="GES13461.1"/>
    </source>
</evidence>
<dbReference type="GO" id="GO:0005524">
    <property type="term" value="F:ATP binding"/>
    <property type="evidence" value="ECO:0007669"/>
    <property type="project" value="UniProtKB-KW"/>
</dbReference>
<evidence type="ECO:0000256" key="3">
    <source>
        <dbReference type="ARBA" id="ARBA00022553"/>
    </source>
</evidence>
<dbReference type="EC" id="2.7.13.3" evidence="2"/>
<dbReference type="InterPro" id="IPR036890">
    <property type="entry name" value="HATPase_C_sf"/>
</dbReference>
<dbReference type="EMBL" id="BLAE01000046">
    <property type="protein sequence ID" value="GES13461.1"/>
    <property type="molecule type" value="Genomic_DNA"/>
</dbReference>
<evidence type="ECO:0000256" key="7">
    <source>
        <dbReference type="ARBA" id="ARBA00022840"/>
    </source>
</evidence>
<dbReference type="PANTHER" id="PTHR24421">
    <property type="entry name" value="NITRATE/NITRITE SENSOR PROTEIN NARX-RELATED"/>
    <property type="match status" value="1"/>
</dbReference>
<dbReference type="SMART" id="SM00387">
    <property type="entry name" value="HATPase_c"/>
    <property type="match status" value="1"/>
</dbReference>
<keyword evidence="9" id="KW-0472">Membrane</keyword>
<evidence type="ECO:0000256" key="1">
    <source>
        <dbReference type="ARBA" id="ARBA00000085"/>
    </source>
</evidence>
<reference evidence="11 12" key="1">
    <citation type="submission" date="2019-10" db="EMBL/GenBank/DDBJ databases">
        <title>Whole genome shotgun sequence of Acrocarpospora macrocephala NBRC 16266.</title>
        <authorList>
            <person name="Ichikawa N."/>
            <person name="Kimura A."/>
            <person name="Kitahashi Y."/>
            <person name="Komaki H."/>
            <person name="Oguchi A."/>
        </authorList>
    </citation>
    <scope>NUCLEOTIDE SEQUENCE [LARGE SCALE GENOMIC DNA]</scope>
    <source>
        <strain evidence="11 12">NBRC 16266</strain>
    </source>
</reference>
<evidence type="ECO:0000256" key="5">
    <source>
        <dbReference type="ARBA" id="ARBA00022741"/>
    </source>
</evidence>
<accession>A0A5M3X1K4</accession>
<dbReference type="InterPro" id="IPR055558">
    <property type="entry name" value="DUF7134"/>
</dbReference>
<feature type="transmembrane region" description="Helical" evidence="9">
    <location>
        <begin position="102"/>
        <end position="122"/>
    </location>
</feature>
<dbReference type="InterPro" id="IPR050482">
    <property type="entry name" value="Sensor_HK_TwoCompSys"/>
</dbReference>
<dbReference type="CDD" id="cd16917">
    <property type="entry name" value="HATPase_UhpB-NarQ-NarX-like"/>
    <property type="match status" value="1"/>
</dbReference>
<keyword evidence="6 11" id="KW-0418">Kinase</keyword>
<dbReference type="InterPro" id="IPR011712">
    <property type="entry name" value="Sig_transdc_His_kin_sub3_dim/P"/>
</dbReference>
<dbReference type="Pfam" id="PF23539">
    <property type="entry name" value="DUF7134"/>
    <property type="match status" value="1"/>
</dbReference>
<dbReference type="InterPro" id="IPR003594">
    <property type="entry name" value="HATPase_dom"/>
</dbReference>
<feature type="transmembrane region" description="Helical" evidence="9">
    <location>
        <begin position="20"/>
        <end position="40"/>
    </location>
</feature>
<comment type="catalytic activity">
    <reaction evidence="1">
        <text>ATP + protein L-histidine = ADP + protein N-phospho-L-histidine.</text>
        <dbReference type="EC" id="2.7.13.3"/>
    </reaction>
</comment>
<keyword evidence="3" id="KW-0597">Phosphoprotein</keyword>
<evidence type="ECO:0000313" key="12">
    <source>
        <dbReference type="Proteomes" id="UP000331127"/>
    </source>
</evidence>
<keyword evidence="12" id="KW-1185">Reference proteome</keyword>
<dbReference type="Pfam" id="PF07730">
    <property type="entry name" value="HisKA_3"/>
    <property type="match status" value="1"/>
</dbReference>
<feature type="transmembrane region" description="Helical" evidence="9">
    <location>
        <begin position="60"/>
        <end position="81"/>
    </location>
</feature>
<dbReference type="Gene3D" id="3.30.565.10">
    <property type="entry name" value="Histidine kinase-like ATPase, C-terminal domain"/>
    <property type="match status" value="1"/>
</dbReference>
<keyword evidence="9" id="KW-0812">Transmembrane</keyword>
<dbReference type="GO" id="GO:0046983">
    <property type="term" value="F:protein dimerization activity"/>
    <property type="evidence" value="ECO:0007669"/>
    <property type="project" value="InterPro"/>
</dbReference>
<evidence type="ECO:0000256" key="2">
    <source>
        <dbReference type="ARBA" id="ARBA00012438"/>
    </source>
</evidence>
<name>A0A5M3X1K4_9ACTN</name>
<sequence length="373" mass="39093">MVERRPLIVRRLRPGHWVAVDAVAAVVLAAAFCAAAWLASQYATIPLIAVACLPLAVRRLWPLPVFLLVLAATAVAPLTGWEEGYPALAVALHAVALLEPRRPAAVALTAALTLTGVGQAVASASWASALSACGFAWLVLGLAWTVGVAVREQRAHAARAVVQSAQAAATAERLRMAREVHDVVAHSMSLISMRAGIANHVADTHPAEAREALTLIEDTSRSAQADLRRLLGLLRDDPADREAYYGLASLPGLVAGAASAEVTVDLYVEPGLTVTDGLAFVVYRVVQESLTNVIKHAGPTRCRVAVSTYGRELLVEVIDDGRGEAPGCSGGHGLAGMRERVAMYGGTFSAGPEPGGGFAVRARLPLEPLEGER</sequence>
<keyword evidence="8" id="KW-0902">Two-component regulatory system</keyword>
<comment type="caution">
    <text evidence="11">The sequence shown here is derived from an EMBL/GenBank/DDBJ whole genome shotgun (WGS) entry which is preliminary data.</text>
</comment>
<organism evidence="11 12">
    <name type="scientific">Acrocarpospora macrocephala</name>
    <dbReference type="NCBI Taxonomy" id="150177"/>
    <lineage>
        <taxon>Bacteria</taxon>
        <taxon>Bacillati</taxon>
        <taxon>Actinomycetota</taxon>
        <taxon>Actinomycetes</taxon>
        <taxon>Streptosporangiales</taxon>
        <taxon>Streptosporangiaceae</taxon>
        <taxon>Acrocarpospora</taxon>
    </lineage>
</organism>
<evidence type="ECO:0000256" key="4">
    <source>
        <dbReference type="ARBA" id="ARBA00022679"/>
    </source>
</evidence>
<dbReference type="GO" id="GO:0000155">
    <property type="term" value="F:phosphorelay sensor kinase activity"/>
    <property type="evidence" value="ECO:0007669"/>
    <property type="project" value="InterPro"/>
</dbReference>
<protein>
    <recommendedName>
        <fullName evidence="2">histidine kinase</fullName>
        <ecNumber evidence="2">2.7.13.3</ecNumber>
    </recommendedName>
</protein>
<dbReference type="PANTHER" id="PTHR24421:SF10">
    <property type="entry name" value="NITRATE_NITRITE SENSOR PROTEIN NARQ"/>
    <property type="match status" value="1"/>
</dbReference>
<keyword evidence="7" id="KW-0067">ATP-binding</keyword>
<gene>
    <name evidence="11" type="ORF">Amac_070580</name>
</gene>
<keyword evidence="5" id="KW-0547">Nucleotide-binding</keyword>
<dbReference type="Pfam" id="PF02518">
    <property type="entry name" value="HATPase_c"/>
    <property type="match status" value="1"/>
</dbReference>
<dbReference type="Proteomes" id="UP000331127">
    <property type="component" value="Unassembled WGS sequence"/>
</dbReference>
<dbReference type="GO" id="GO:0016020">
    <property type="term" value="C:membrane"/>
    <property type="evidence" value="ECO:0007669"/>
    <property type="project" value="InterPro"/>
</dbReference>
<evidence type="ECO:0000259" key="10">
    <source>
        <dbReference type="SMART" id="SM00387"/>
    </source>
</evidence>
<dbReference type="SUPFAM" id="SSF55874">
    <property type="entry name" value="ATPase domain of HSP90 chaperone/DNA topoisomerase II/histidine kinase"/>
    <property type="match status" value="1"/>
</dbReference>
<proteinExistence type="predicted"/>
<evidence type="ECO:0000256" key="6">
    <source>
        <dbReference type="ARBA" id="ARBA00022777"/>
    </source>
</evidence>
<keyword evidence="4" id="KW-0808">Transferase</keyword>
<feature type="transmembrane region" description="Helical" evidence="9">
    <location>
        <begin position="128"/>
        <end position="150"/>
    </location>
</feature>